<name>A0A151UEH5_CAJCA</name>
<organism evidence="1 2">
    <name type="scientific">Cajanus cajan</name>
    <name type="common">Pigeon pea</name>
    <name type="synonym">Cajanus indicus</name>
    <dbReference type="NCBI Taxonomy" id="3821"/>
    <lineage>
        <taxon>Eukaryota</taxon>
        <taxon>Viridiplantae</taxon>
        <taxon>Streptophyta</taxon>
        <taxon>Embryophyta</taxon>
        <taxon>Tracheophyta</taxon>
        <taxon>Spermatophyta</taxon>
        <taxon>Magnoliopsida</taxon>
        <taxon>eudicotyledons</taxon>
        <taxon>Gunneridae</taxon>
        <taxon>Pentapetalae</taxon>
        <taxon>rosids</taxon>
        <taxon>fabids</taxon>
        <taxon>Fabales</taxon>
        <taxon>Fabaceae</taxon>
        <taxon>Papilionoideae</taxon>
        <taxon>50 kb inversion clade</taxon>
        <taxon>NPAAA clade</taxon>
        <taxon>indigoferoid/millettioid clade</taxon>
        <taxon>Phaseoleae</taxon>
        <taxon>Cajanus</taxon>
    </lineage>
</organism>
<accession>A0A151UEH5</accession>
<dbReference type="AlphaFoldDB" id="A0A151UEH5"/>
<sequence length="60" mass="7418">MEMFIKSTQYQLWRIITRGHIEITKLENEYTQEDYNILQHNTKARYILTCSLSRIEYNKF</sequence>
<dbReference type="Proteomes" id="UP000075243">
    <property type="component" value="Unassembled WGS sequence"/>
</dbReference>
<proteinExistence type="predicted"/>
<protein>
    <submittedName>
        <fullName evidence="1">Uncharacterized protein</fullName>
    </submittedName>
</protein>
<evidence type="ECO:0000313" key="2">
    <source>
        <dbReference type="Proteomes" id="UP000075243"/>
    </source>
</evidence>
<keyword evidence="2" id="KW-1185">Reference proteome</keyword>
<comment type="caution">
    <text evidence="1">The sequence shown here is derived from an EMBL/GenBank/DDBJ whole genome shotgun (WGS) entry which is preliminary data.</text>
</comment>
<evidence type="ECO:0000313" key="1">
    <source>
        <dbReference type="EMBL" id="KYP77641.1"/>
    </source>
</evidence>
<reference evidence="1" key="1">
    <citation type="journal article" date="2012" name="Nat. Biotechnol.">
        <title>Draft genome sequence of pigeonpea (Cajanus cajan), an orphan legume crop of resource-poor farmers.</title>
        <authorList>
            <person name="Varshney R.K."/>
            <person name="Chen W."/>
            <person name="Li Y."/>
            <person name="Bharti A.K."/>
            <person name="Saxena R.K."/>
            <person name="Schlueter J.A."/>
            <person name="Donoghue M.T."/>
            <person name="Azam S."/>
            <person name="Fan G."/>
            <person name="Whaley A.M."/>
            <person name="Farmer A.D."/>
            <person name="Sheridan J."/>
            <person name="Iwata A."/>
            <person name="Tuteja R."/>
            <person name="Penmetsa R.V."/>
            <person name="Wu W."/>
            <person name="Upadhyaya H.D."/>
            <person name="Yang S.P."/>
            <person name="Shah T."/>
            <person name="Saxena K.B."/>
            <person name="Michael T."/>
            <person name="McCombie W.R."/>
            <person name="Yang B."/>
            <person name="Zhang G."/>
            <person name="Yang H."/>
            <person name="Wang J."/>
            <person name="Spillane C."/>
            <person name="Cook D.R."/>
            <person name="May G.D."/>
            <person name="Xu X."/>
            <person name="Jackson S.A."/>
        </authorList>
    </citation>
    <scope>NUCLEOTIDE SEQUENCE [LARGE SCALE GENOMIC DNA]</scope>
</reference>
<gene>
    <name evidence="1" type="ORF">KK1_048475</name>
</gene>
<dbReference type="Gramene" id="C.cajan_46829.t">
    <property type="protein sequence ID" value="C.cajan_46829.t.cds1"/>
    <property type="gene ID" value="C.cajan_46829"/>
</dbReference>
<dbReference type="EMBL" id="AGCT01028556">
    <property type="protein sequence ID" value="KYP77641.1"/>
    <property type="molecule type" value="Genomic_DNA"/>
</dbReference>